<organism evidence="1 2">
    <name type="scientific">Enterocloster citroniae</name>
    <dbReference type="NCBI Taxonomy" id="358743"/>
    <lineage>
        <taxon>Bacteria</taxon>
        <taxon>Bacillati</taxon>
        <taxon>Bacillota</taxon>
        <taxon>Clostridia</taxon>
        <taxon>Lachnospirales</taxon>
        <taxon>Lachnospiraceae</taxon>
        <taxon>Enterocloster</taxon>
    </lineage>
</organism>
<evidence type="ECO:0000313" key="1">
    <source>
        <dbReference type="EMBL" id="MET3572029.1"/>
    </source>
</evidence>
<reference evidence="1 2" key="1">
    <citation type="submission" date="2024-06" db="EMBL/GenBank/DDBJ databases">
        <title>Genomic Encyclopedia of Type Strains, Phase IV (KMG-IV): sequencing the most valuable type-strain genomes for metagenomic binning, comparative biology and taxonomic classification.</title>
        <authorList>
            <person name="Goeker M."/>
        </authorList>
    </citation>
    <scope>NUCLEOTIDE SEQUENCE [LARGE SCALE GENOMIC DNA]</scope>
    <source>
        <strain evidence="1 2">DSM 19261</strain>
    </source>
</reference>
<dbReference type="Proteomes" id="UP001549200">
    <property type="component" value="Unassembled WGS sequence"/>
</dbReference>
<dbReference type="EMBL" id="JBEPLZ010000015">
    <property type="protein sequence ID" value="MET3572029.1"/>
    <property type="molecule type" value="Genomic_DNA"/>
</dbReference>
<keyword evidence="2" id="KW-1185">Reference proteome</keyword>
<comment type="caution">
    <text evidence="1">The sequence shown here is derived from an EMBL/GenBank/DDBJ whole genome shotgun (WGS) entry which is preliminary data.</text>
</comment>
<name>A0ABV2G163_9FIRM</name>
<evidence type="ECO:0000313" key="2">
    <source>
        <dbReference type="Proteomes" id="UP001549200"/>
    </source>
</evidence>
<proteinExistence type="predicted"/>
<gene>
    <name evidence="1" type="ORF">ABID13_003680</name>
</gene>
<sequence>MDLIDNGLPAGMPFIIEKCYYKGMLIKGPKGPAADD</sequence>
<protein>
    <submittedName>
        <fullName evidence="1">Uncharacterized protein</fullName>
    </submittedName>
</protein>
<accession>A0ABV2G163</accession>